<accession>R4YXQ6</accession>
<reference evidence="1 2" key="1">
    <citation type="journal article" date="2013" name="ISME J.">
        <title>Metabolic model for the filamentous 'Candidatus Microthrix parvicella' based on genomic and metagenomic analyses.</title>
        <authorList>
            <person name="Jon McIlroy S."/>
            <person name="Kristiansen R."/>
            <person name="Albertsen M."/>
            <person name="Michael Karst S."/>
            <person name="Rossetti S."/>
            <person name="Lund Nielsen J."/>
            <person name="Tandoi V."/>
            <person name="James Seviour R."/>
            <person name="Nielsen P.H."/>
        </authorList>
    </citation>
    <scope>NUCLEOTIDE SEQUENCE [LARGE SCALE GENOMIC DNA]</scope>
    <source>
        <strain evidence="1 2">RN1</strain>
    </source>
</reference>
<evidence type="ECO:0000313" key="1">
    <source>
        <dbReference type="EMBL" id="CCM63063.1"/>
    </source>
</evidence>
<keyword evidence="2" id="KW-1185">Reference proteome</keyword>
<dbReference type="STRING" id="1229780.BN381_160028"/>
<dbReference type="AlphaFoldDB" id="R4YXQ6"/>
<sequence length="73" mass="7278">MTEDAGDDTTFPSDQVECRVGDMVGEMVDGIGAAKLRKAGLTVSEGDPLMAPLVGCLMQGLPPGATGPNGATG</sequence>
<organism evidence="1 2">
    <name type="scientific">Candidatus Neomicrothrix parvicella RN1</name>
    <dbReference type="NCBI Taxonomy" id="1229780"/>
    <lineage>
        <taxon>Bacteria</taxon>
        <taxon>Bacillati</taxon>
        <taxon>Actinomycetota</taxon>
        <taxon>Acidimicrobiia</taxon>
        <taxon>Acidimicrobiales</taxon>
        <taxon>Microthrixaceae</taxon>
        <taxon>Candidatus Neomicrothrix</taxon>
    </lineage>
</organism>
<gene>
    <name evidence="1" type="ORF">BN381_160028</name>
</gene>
<dbReference type="HOGENOM" id="CLU_2697764_0_0_11"/>
<comment type="caution">
    <text evidence="1">The sequence shown here is derived from an EMBL/GenBank/DDBJ whole genome shotgun (WGS) entry which is preliminary data.</text>
</comment>
<proteinExistence type="predicted"/>
<protein>
    <submittedName>
        <fullName evidence="1">Uncharacterized protein</fullName>
    </submittedName>
</protein>
<name>R4YXQ6_9ACTN</name>
<dbReference type="Proteomes" id="UP000018291">
    <property type="component" value="Unassembled WGS sequence"/>
</dbReference>
<dbReference type="EMBL" id="CANL01000008">
    <property type="protein sequence ID" value="CCM63063.1"/>
    <property type="molecule type" value="Genomic_DNA"/>
</dbReference>
<evidence type="ECO:0000313" key="2">
    <source>
        <dbReference type="Proteomes" id="UP000018291"/>
    </source>
</evidence>